<evidence type="ECO:0000256" key="1">
    <source>
        <dbReference type="ARBA" id="ARBA00001947"/>
    </source>
</evidence>
<accession>A0A1M5YVT6</accession>
<dbReference type="EMBL" id="FQXG01000008">
    <property type="protein sequence ID" value="SHI15673.1"/>
    <property type="molecule type" value="Genomic_DNA"/>
</dbReference>
<evidence type="ECO:0000313" key="13">
    <source>
        <dbReference type="EMBL" id="SHI15673.1"/>
    </source>
</evidence>
<feature type="chain" id="PRO_5009915357" description="Murein endopeptidase K" evidence="12">
    <location>
        <begin position="31"/>
        <end position="186"/>
    </location>
</feature>
<evidence type="ECO:0000256" key="6">
    <source>
        <dbReference type="ARBA" id="ARBA00022801"/>
    </source>
</evidence>
<keyword evidence="6" id="KW-0378">Hydrolase</keyword>
<dbReference type="InterPro" id="IPR009045">
    <property type="entry name" value="Zn_M74/Hedgehog-like"/>
</dbReference>
<keyword evidence="9" id="KW-0961">Cell wall biogenesis/degradation</keyword>
<dbReference type="Pfam" id="PF05951">
    <property type="entry name" value="Peptidase_M15_2"/>
    <property type="match status" value="1"/>
</dbReference>
<comment type="similarity">
    <text evidence="10">Belongs to the peptidase M15 family.</text>
</comment>
<evidence type="ECO:0000313" key="14">
    <source>
        <dbReference type="Proteomes" id="UP000184268"/>
    </source>
</evidence>
<dbReference type="GO" id="GO:0071555">
    <property type="term" value="P:cell wall organization"/>
    <property type="evidence" value="ECO:0007669"/>
    <property type="project" value="UniProtKB-KW"/>
</dbReference>
<evidence type="ECO:0000256" key="5">
    <source>
        <dbReference type="ARBA" id="ARBA00022729"/>
    </source>
</evidence>
<dbReference type="PROSITE" id="PS51318">
    <property type="entry name" value="TAT"/>
    <property type="match status" value="1"/>
</dbReference>
<keyword evidence="7" id="KW-0862">Zinc</keyword>
<keyword evidence="14" id="KW-1185">Reference proteome</keyword>
<evidence type="ECO:0000256" key="12">
    <source>
        <dbReference type="SAM" id="SignalP"/>
    </source>
</evidence>
<comment type="pathway">
    <text evidence="2">Cell wall biogenesis; cell wall polysaccharide biosynthesis.</text>
</comment>
<dbReference type="RefSeq" id="WP_067664710.1">
    <property type="nucleotide sequence ID" value="NZ_FQXG01000008.1"/>
</dbReference>
<dbReference type="GO" id="GO:0046872">
    <property type="term" value="F:metal ion binding"/>
    <property type="evidence" value="ECO:0007669"/>
    <property type="project" value="UniProtKB-KW"/>
</dbReference>
<evidence type="ECO:0000256" key="9">
    <source>
        <dbReference type="ARBA" id="ARBA00023316"/>
    </source>
</evidence>
<dbReference type="GO" id="GO:0006508">
    <property type="term" value="P:proteolysis"/>
    <property type="evidence" value="ECO:0007669"/>
    <property type="project" value="UniProtKB-KW"/>
</dbReference>
<dbReference type="InterPro" id="IPR010275">
    <property type="entry name" value="MepK"/>
</dbReference>
<dbReference type="PANTHER" id="PTHR37425">
    <property type="match status" value="1"/>
</dbReference>
<evidence type="ECO:0000256" key="4">
    <source>
        <dbReference type="ARBA" id="ARBA00022723"/>
    </source>
</evidence>
<dbReference type="InterPro" id="IPR006311">
    <property type="entry name" value="TAT_signal"/>
</dbReference>
<keyword evidence="8" id="KW-0482">Metalloprotease</keyword>
<dbReference type="PANTHER" id="PTHR37425:SF1">
    <property type="entry name" value="OUTER MEMBRANE PROTEIN"/>
    <property type="match status" value="1"/>
</dbReference>
<keyword evidence="5 12" id="KW-0732">Signal</keyword>
<protein>
    <recommendedName>
        <fullName evidence="11">Murein endopeptidase K</fullName>
    </recommendedName>
</protein>
<evidence type="ECO:0000256" key="2">
    <source>
        <dbReference type="ARBA" id="ARBA00004776"/>
    </source>
</evidence>
<name>A0A1M5YVT6_9GAMM</name>
<proteinExistence type="inferred from homology"/>
<evidence type="ECO:0000256" key="7">
    <source>
        <dbReference type="ARBA" id="ARBA00022833"/>
    </source>
</evidence>
<evidence type="ECO:0000256" key="10">
    <source>
        <dbReference type="ARBA" id="ARBA00093448"/>
    </source>
</evidence>
<dbReference type="Gene3D" id="3.30.1380.10">
    <property type="match status" value="1"/>
</dbReference>
<keyword evidence="4" id="KW-0479">Metal-binding</keyword>
<dbReference type="OrthoDB" id="9782994at2"/>
<evidence type="ECO:0000256" key="8">
    <source>
        <dbReference type="ARBA" id="ARBA00023049"/>
    </source>
</evidence>
<feature type="signal peptide" evidence="12">
    <location>
        <begin position="1"/>
        <end position="30"/>
    </location>
</feature>
<evidence type="ECO:0000256" key="11">
    <source>
        <dbReference type="ARBA" id="ARBA00093666"/>
    </source>
</evidence>
<comment type="cofactor">
    <cofactor evidence="1">
        <name>Zn(2+)</name>
        <dbReference type="ChEBI" id="CHEBI:29105"/>
    </cofactor>
</comment>
<organism evidence="13 14">
    <name type="scientific">Ferrimonas marina</name>
    <dbReference type="NCBI Taxonomy" id="299255"/>
    <lineage>
        <taxon>Bacteria</taxon>
        <taxon>Pseudomonadati</taxon>
        <taxon>Pseudomonadota</taxon>
        <taxon>Gammaproteobacteria</taxon>
        <taxon>Alteromonadales</taxon>
        <taxon>Ferrimonadaceae</taxon>
        <taxon>Ferrimonas</taxon>
    </lineage>
</organism>
<dbReference type="SUPFAM" id="SSF55166">
    <property type="entry name" value="Hedgehog/DD-peptidase"/>
    <property type="match status" value="1"/>
</dbReference>
<gene>
    <name evidence="13" type="ORF">SAMN02745129_4469</name>
</gene>
<evidence type="ECO:0000256" key="3">
    <source>
        <dbReference type="ARBA" id="ARBA00022670"/>
    </source>
</evidence>
<dbReference type="GO" id="GO:0008237">
    <property type="term" value="F:metallopeptidase activity"/>
    <property type="evidence" value="ECO:0007669"/>
    <property type="project" value="UniProtKB-KW"/>
</dbReference>
<dbReference type="STRING" id="299255.SAMN02745129_4469"/>
<keyword evidence="3" id="KW-0645">Protease</keyword>
<dbReference type="AlphaFoldDB" id="A0A1M5YVT6"/>
<reference evidence="13 14" key="1">
    <citation type="submission" date="2016-11" db="EMBL/GenBank/DDBJ databases">
        <authorList>
            <person name="Jaros S."/>
            <person name="Januszkiewicz K."/>
            <person name="Wedrychowicz H."/>
        </authorList>
    </citation>
    <scope>NUCLEOTIDE SEQUENCE [LARGE SCALE GENOMIC DNA]</scope>
    <source>
        <strain evidence="13 14">DSM 16917</strain>
    </source>
</reference>
<sequence>MGDLCPQRRRLLRGSLAGALLASAPSLARASLAAPEVAPQQRELTLYNRHTGERQTALYFHDYQYDSEAVASLDAVLRDHRANEVAPMDRRLYDLVHRLTEALDYQGEVHVVSGYRSMKTNTMLAERNGGVAKRSFHTRAMAMDLVLPGVELDRVRLAARQLAMGGVGYYPRSGFVHVDTGPLRAW</sequence>
<dbReference type="Proteomes" id="UP000184268">
    <property type="component" value="Unassembled WGS sequence"/>
</dbReference>